<dbReference type="Proteomes" id="UP000494265">
    <property type="component" value="Unassembled WGS sequence"/>
</dbReference>
<keyword evidence="3" id="KW-0479">Metal-binding</keyword>
<organism evidence="4">
    <name type="scientific">Ligilactobacillus agilis</name>
    <dbReference type="NCBI Taxonomy" id="1601"/>
    <lineage>
        <taxon>Bacteria</taxon>
        <taxon>Bacillati</taxon>
        <taxon>Bacillota</taxon>
        <taxon>Bacilli</taxon>
        <taxon>Lactobacillales</taxon>
        <taxon>Lactobacillaceae</taxon>
        <taxon>Ligilactobacillus</taxon>
    </lineage>
</organism>
<comment type="caution">
    <text evidence="4">The sequence shown here is derived from an EMBL/GenBank/DDBJ whole genome shotgun (WGS) entry which is preliminary data.</text>
</comment>
<sequence length="337" mass="39430">MTESNSRYNIVYASDDGFAEVMGVSILSLFENNQKAEDIRITILDSGISDINKQKVEEVCQRYHRPLPRWIKATDIEEHLEMSVKTDRGSIAQYARIFLTDIFDESVKRVLYLDCDTLIVDSVYELWNIDLKGNTIAALKDAFSKYYRKNVDLESNDIMFNSGVMLINLDKWRNDRVEDKLASFIKKKNGKVQQGDQGALNAVLSKNTQVLETKFNMVSIFYDLAYKDILLYRKPVDFYTIEEINSGKKNPVIVHYTSSFYNRRPWIKESNHLMANKWLAYKLDSPWKSTDLRFDNRKGIKIMMFTLYHKLPSSISLRIAGFFQSYVRPLKIYMMER</sequence>
<protein>
    <submittedName>
        <fullName evidence="4">Lipopolysaccharide biosynthesis glycosyltransferase</fullName>
    </submittedName>
</protein>
<reference evidence="4" key="1">
    <citation type="submission" date="2019-10" db="EMBL/GenBank/DDBJ databases">
        <title>Lactobacillus agilis SY212 Whole Genome Sequencing Project.</title>
        <authorList>
            <person name="Suzuki S."/>
            <person name="Endo A."/>
            <person name="Maeno S."/>
            <person name="Shiwa Y."/>
            <person name="Matsutani M."/>
            <person name="Kajikawa A."/>
        </authorList>
    </citation>
    <scope>NUCLEOTIDE SEQUENCE</scope>
    <source>
        <strain evidence="4">SY212</strain>
    </source>
</reference>
<dbReference type="Pfam" id="PF01501">
    <property type="entry name" value="Glyco_transf_8"/>
    <property type="match status" value="1"/>
</dbReference>
<name>A0A6F9XPY9_9LACO</name>
<dbReference type="AlphaFoldDB" id="A0A6F9XPY9"/>
<dbReference type="InterPro" id="IPR029044">
    <property type="entry name" value="Nucleotide-diphossugar_trans"/>
</dbReference>
<evidence type="ECO:0000313" key="4">
    <source>
        <dbReference type="EMBL" id="GET07312.1"/>
    </source>
</evidence>
<keyword evidence="1" id="KW-0328">Glycosyltransferase</keyword>
<gene>
    <name evidence="4" type="primary">rfaJ</name>
    <name evidence="4" type="ORF">SY212_23420</name>
</gene>
<dbReference type="PANTHER" id="PTHR13778:SF47">
    <property type="entry name" value="LIPOPOLYSACCHARIDE 1,3-GALACTOSYLTRANSFERASE"/>
    <property type="match status" value="1"/>
</dbReference>
<dbReference type="SUPFAM" id="SSF53448">
    <property type="entry name" value="Nucleotide-diphospho-sugar transferases"/>
    <property type="match status" value="1"/>
</dbReference>
<evidence type="ECO:0000256" key="1">
    <source>
        <dbReference type="ARBA" id="ARBA00022676"/>
    </source>
</evidence>
<dbReference type="RefSeq" id="WP_172585376.1">
    <property type="nucleotide sequence ID" value="NZ_BLAM01000235.1"/>
</dbReference>
<evidence type="ECO:0000256" key="3">
    <source>
        <dbReference type="ARBA" id="ARBA00022723"/>
    </source>
</evidence>
<dbReference type="GO" id="GO:0046872">
    <property type="term" value="F:metal ion binding"/>
    <property type="evidence" value="ECO:0007669"/>
    <property type="project" value="UniProtKB-KW"/>
</dbReference>
<keyword evidence="2 4" id="KW-0808">Transferase</keyword>
<dbReference type="Gene3D" id="3.90.550.10">
    <property type="entry name" value="Spore Coat Polysaccharide Biosynthesis Protein SpsA, Chain A"/>
    <property type="match status" value="1"/>
</dbReference>
<dbReference type="InterPro" id="IPR050748">
    <property type="entry name" value="Glycosyltrans_8_dom-fam"/>
</dbReference>
<dbReference type="InterPro" id="IPR002495">
    <property type="entry name" value="Glyco_trans_8"/>
</dbReference>
<dbReference type="PANTHER" id="PTHR13778">
    <property type="entry name" value="GLYCOSYLTRANSFERASE 8 DOMAIN-CONTAINING PROTEIN"/>
    <property type="match status" value="1"/>
</dbReference>
<evidence type="ECO:0000256" key="2">
    <source>
        <dbReference type="ARBA" id="ARBA00022679"/>
    </source>
</evidence>
<accession>A0A6F9XPY9</accession>
<dbReference type="GO" id="GO:0016757">
    <property type="term" value="F:glycosyltransferase activity"/>
    <property type="evidence" value="ECO:0007669"/>
    <property type="project" value="UniProtKB-KW"/>
</dbReference>
<dbReference type="CDD" id="cd04194">
    <property type="entry name" value="GT8_A4GalT_like"/>
    <property type="match status" value="1"/>
</dbReference>
<dbReference type="EMBL" id="BLAM01000235">
    <property type="protein sequence ID" value="GET07312.1"/>
    <property type="molecule type" value="Genomic_DNA"/>
</dbReference>
<proteinExistence type="predicted"/>